<comment type="caution">
    <text evidence="1">The sequence shown here is derived from an EMBL/GenBank/DDBJ whole genome shotgun (WGS) entry which is preliminary data.</text>
</comment>
<keyword evidence="2" id="KW-1185">Reference proteome</keyword>
<evidence type="ECO:0000313" key="2">
    <source>
        <dbReference type="Proteomes" id="UP000762676"/>
    </source>
</evidence>
<proteinExistence type="predicted"/>
<dbReference type="EMBL" id="BMAT01003471">
    <property type="protein sequence ID" value="GFS26397.1"/>
    <property type="molecule type" value="Genomic_DNA"/>
</dbReference>
<dbReference type="Proteomes" id="UP000762676">
    <property type="component" value="Unassembled WGS sequence"/>
</dbReference>
<reference evidence="1 2" key="1">
    <citation type="journal article" date="2021" name="Elife">
        <title>Chloroplast acquisition without the gene transfer in kleptoplastic sea slugs, Plakobranchus ocellatus.</title>
        <authorList>
            <person name="Maeda T."/>
            <person name="Takahashi S."/>
            <person name="Yoshida T."/>
            <person name="Shimamura S."/>
            <person name="Takaki Y."/>
            <person name="Nagai Y."/>
            <person name="Toyoda A."/>
            <person name="Suzuki Y."/>
            <person name="Arimoto A."/>
            <person name="Ishii H."/>
            <person name="Satoh N."/>
            <person name="Nishiyama T."/>
            <person name="Hasebe M."/>
            <person name="Maruyama T."/>
            <person name="Minagawa J."/>
            <person name="Obokata J."/>
            <person name="Shigenobu S."/>
        </authorList>
    </citation>
    <scope>NUCLEOTIDE SEQUENCE [LARGE SCALE GENOMIC DNA]</scope>
</reference>
<protein>
    <submittedName>
        <fullName evidence="1">Uncharacterized protein</fullName>
    </submittedName>
</protein>
<accession>A0AAV4JZP5</accession>
<organism evidence="1 2">
    <name type="scientific">Elysia marginata</name>
    <dbReference type="NCBI Taxonomy" id="1093978"/>
    <lineage>
        <taxon>Eukaryota</taxon>
        <taxon>Metazoa</taxon>
        <taxon>Spiralia</taxon>
        <taxon>Lophotrochozoa</taxon>
        <taxon>Mollusca</taxon>
        <taxon>Gastropoda</taxon>
        <taxon>Heterobranchia</taxon>
        <taxon>Euthyneura</taxon>
        <taxon>Panpulmonata</taxon>
        <taxon>Sacoglossa</taxon>
        <taxon>Placobranchoidea</taxon>
        <taxon>Plakobranchidae</taxon>
        <taxon>Elysia</taxon>
    </lineage>
</organism>
<evidence type="ECO:0000313" key="1">
    <source>
        <dbReference type="EMBL" id="GFS26397.1"/>
    </source>
</evidence>
<sequence length="95" mass="10901">MQEFFFSLGIPTSEMLFFTTRVAEILGIVFLAYKEKIFDLWRVMGDLLPDCIGIATKARAVSSLVDQLTRAMCSHDNVNTVFNLDLYSYRVVRHC</sequence>
<dbReference type="AlphaFoldDB" id="A0AAV4JZP5"/>
<gene>
    <name evidence="1" type="ORF">ElyMa_001717200</name>
</gene>
<name>A0AAV4JZP5_9GAST</name>